<dbReference type="Gene3D" id="3.40.30.10">
    <property type="entry name" value="Glutaredoxin"/>
    <property type="match status" value="1"/>
</dbReference>
<dbReference type="PANTHER" id="PTHR42852:SF13">
    <property type="entry name" value="PROTEIN DIPZ"/>
    <property type="match status" value="1"/>
</dbReference>
<dbReference type="InterPro" id="IPR036249">
    <property type="entry name" value="Thioredoxin-like_sf"/>
</dbReference>
<evidence type="ECO:0000256" key="1">
    <source>
        <dbReference type="SAM" id="SignalP"/>
    </source>
</evidence>
<evidence type="ECO:0000313" key="4">
    <source>
        <dbReference type="Proteomes" id="UP001054801"/>
    </source>
</evidence>
<dbReference type="InterPro" id="IPR013766">
    <property type="entry name" value="Thioredoxin_domain"/>
</dbReference>
<keyword evidence="4" id="KW-1185">Reference proteome</keyword>
<dbReference type="SUPFAM" id="SSF52833">
    <property type="entry name" value="Thioredoxin-like"/>
    <property type="match status" value="1"/>
</dbReference>
<reference evidence="3" key="1">
    <citation type="journal article" date="2022" name="Microorganisms">
        <title>Two New Species of Filamentous Sulfur Bacteria of the Genus Thiothrix, Thiothrix winogradskyi sp. nov. and 'Candidatus Thiothrix sulfatifontis' sp. nov.</title>
        <authorList>
            <person name="Ravin N.V."/>
            <person name="Rossetti S."/>
            <person name="Beletsky A.V."/>
            <person name="Kadnikov V.V."/>
            <person name="Rudenko T.S."/>
            <person name="Smolyakov D.D."/>
            <person name="Moskvitina M.I."/>
            <person name="Gureeva M.V."/>
            <person name="Mardanov A.V."/>
            <person name="Grabovich M.Y."/>
        </authorList>
    </citation>
    <scope>NUCLEOTIDE SEQUENCE</scope>
    <source>
        <strain evidence="3">CT3</strain>
    </source>
</reference>
<feature type="chain" id="PRO_5045542712" evidence="1">
    <location>
        <begin position="26"/>
        <end position="171"/>
    </location>
</feature>
<dbReference type="InterPro" id="IPR000866">
    <property type="entry name" value="AhpC/TSA"/>
</dbReference>
<dbReference type="InterPro" id="IPR050553">
    <property type="entry name" value="Thioredoxin_ResA/DsbE_sf"/>
</dbReference>
<organism evidence="3 4">
    <name type="scientific">Thiothrix winogradskyi</name>
    <dbReference type="NCBI Taxonomy" id="96472"/>
    <lineage>
        <taxon>Bacteria</taxon>
        <taxon>Pseudomonadati</taxon>
        <taxon>Pseudomonadota</taxon>
        <taxon>Gammaproteobacteria</taxon>
        <taxon>Thiotrichales</taxon>
        <taxon>Thiotrichaceae</taxon>
        <taxon>Thiothrix</taxon>
    </lineage>
</organism>
<accession>A0ABY3SU26</accession>
<name>A0ABY3SU26_9GAMM</name>
<feature type="domain" description="Thioredoxin" evidence="2">
    <location>
        <begin position="15"/>
        <end position="161"/>
    </location>
</feature>
<dbReference type="CDD" id="cd02966">
    <property type="entry name" value="TlpA_like_family"/>
    <property type="match status" value="1"/>
</dbReference>
<dbReference type="Proteomes" id="UP001054801">
    <property type="component" value="Chromosome"/>
</dbReference>
<evidence type="ECO:0000259" key="2">
    <source>
        <dbReference type="PROSITE" id="PS51352"/>
    </source>
</evidence>
<keyword evidence="1" id="KW-0732">Signal</keyword>
<protein>
    <submittedName>
        <fullName evidence="3">TlpA family protein disulfide reductase</fullName>
    </submittedName>
</protein>
<gene>
    <name evidence="3" type="ORF">L2Y54_12150</name>
</gene>
<sequence>MSPIKQALIIALFAHGALFSTTASALSELDGKTVTFEELVGKGKWTVMKVWASDCRACRASAHHTVDFEATNPEVDVIGISLDDTSGKADAEKFIDEQGLTFSNLLSNPSEVDKYLYTTAKESFIGTPTFMVYNPQGKLLAVQPGVVTAEALSAFIQKQQSAAEQPAQPAS</sequence>
<dbReference type="RefSeq" id="WP_236496376.1">
    <property type="nucleotide sequence ID" value="NZ_CP091244.1"/>
</dbReference>
<evidence type="ECO:0000313" key="3">
    <source>
        <dbReference type="EMBL" id="UJS22698.1"/>
    </source>
</evidence>
<dbReference type="Pfam" id="PF00578">
    <property type="entry name" value="AhpC-TSA"/>
    <property type="match status" value="1"/>
</dbReference>
<dbReference type="PROSITE" id="PS51352">
    <property type="entry name" value="THIOREDOXIN_2"/>
    <property type="match status" value="1"/>
</dbReference>
<proteinExistence type="predicted"/>
<dbReference type="EMBL" id="CP091244">
    <property type="protein sequence ID" value="UJS22698.1"/>
    <property type="molecule type" value="Genomic_DNA"/>
</dbReference>
<feature type="signal peptide" evidence="1">
    <location>
        <begin position="1"/>
        <end position="25"/>
    </location>
</feature>
<dbReference type="PANTHER" id="PTHR42852">
    <property type="entry name" value="THIOL:DISULFIDE INTERCHANGE PROTEIN DSBE"/>
    <property type="match status" value="1"/>
</dbReference>